<proteinExistence type="predicted"/>
<dbReference type="InterPro" id="IPR011060">
    <property type="entry name" value="RibuloseP-bd_barrel"/>
</dbReference>
<dbReference type="CDD" id="cd04724">
    <property type="entry name" value="Tryptophan_synthase_alpha"/>
    <property type="match status" value="1"/>
</dbReference>
<comment type="subunit">
    <text evidence="2">Tetramer of two alpha and two beta chains.</text>
</comment>
<dbReference type="SUPFAM" id="SSF51366">
    <property type="entry name" value="Ribulose-phoshate binding barrel"/>
    <property type="match status" value="1"/>
</dbReference>
<evidence type="ECO:0000256" key="8">
    <source>
        <dbReference type="ARBA" id="ARBA00049047"/>
    </source>
</evidence>
<dbReference type="NCBIfam" id="TIGR00262">
    <property type="entry name" value="trpA"/>
    <property type="match status" value="1"/>
</dbReference>
<evidence type="ECO:0000256" key="1">
    <source>
        <dbReference type="ARBA" id="ARBA00004733"/>
    </source>
</evidence>
<dbReference type="InterPro" id="IPR002028">
    <property type="entry name" value="Trp_synthase_suA"/>
</dbReference>
<evidence type="ECO:0000256" key="4">
    <source>
        <dbReference type="ARBA" id="ARBA00022605"/>
    </source>
</evidence>
<keyword evidence="5" id="KW-0822">Tryptophan biosynthesis</keyword>
<comment type="pathway">
    <text evidence="1">Amino-acid biosynthesis; L-tryptophan biosynthesis; L-tryptophan from chorismate: step 5/5.</text>
</comment>
<comment type="caution">
    <text evidence="9">The sequence shown here is derived from an EMBL/GenBank/DDBJ whole genome shotgun (WGS) entry which is preliminary data.</text>
</comment>
<accession>A0A5J4SU23</accession>
<dbReference type="Pfam" id="PF00290">
    <property type="entry name" value="Trp_syntA"/>
    <property type="match status" value="1"/>
</dbReference>
<comment type="catalytic activity">
    <reaction evidence="8">
        <text>(1S,2R)-1-C-(indol-3-yl)glycerol 3-phosphate + L-serine = D-glyceraldehyde 3-phosphate + L-tryptophan + H2O</text>
        <dbReference type="Rhea" id="RHEA:10532"/>
        <dbReference type="ChEBI" id="CHEBI:15377"/>
        <dbReference type="ChEBI" id="CHEBI:33384"/>
        <dbReference type="ChEBI" id="CHEBI:57912"/>
        <dbReference type="ChEBI" id="CHEBI:58866"/>
        <dbReference type="ChEBI" id="CHEBI:59776"/>
        <dbReference type="EC" id="4.2.1.20"/>
    </reaction>
</comment>
<dbReference type="PANTHER" id="PTHR43406">
    <property type="entry name" value="TRYPTOPHAN SYNTHASE, ALPHA CHAIN"/>
    <property type="match status" value="1"/>
</dbReference>
<evidence type="ECO:0000256" key="7">
    <source>
        <dbReference type="ARBA" id="ARBA00023239"/>
    </source>
</evidence>
<dbReference type="PANTHER" id="PTHR43406:SF1">
    <property type="entry name" value="TRYPTOPHAN SYNTHASE ALPHA CHAIN, CHLOROPLASTIC"/>
    <property type="match status" value="1"/>
</dbReference>
<protein>
    <recommendedName>
        <fullName evidence="3">tryptophan synthase</fullName>
        <ecNumber evidence="3">4.2.1.20</ecNumber>
    </recommendedName>
</protein>
<dbReference type="Gene3D" id="3.20.20.70">
    <property type="entry name" value="Aldolase class I"/>
    <property type="match status" value="1"/>
</dbReference>
<evidence type="ECO:0000256" key="3">
    <source>
        <dbReference type="ARBA" id="ARBA00012043"/>
    </source>
</evidence>
<dbReference type="GO" id="GO:0004834">
    <property type="term" value="F:tryptophan synthase activity"/>
    <property type="evidence" value="ECO:0007669"/>
    <property type="project" value="UniProtKB-EC"/>
</dbReference>
<gene>
    <name evidence="9" type="ORF">EZS27_003828</name>
</gene>
<dbReference type="AlphaFoldDB" id="A0A5J4SU23"/>
<evidence type="ECO:0000313" key="9">
    <source>
        <dbReference type="EMBL" id="KAA6348763.1"/>
    </source>
</evidence>
<dbReference type="InterPro" id="IPR013785">
    <property type="entry name" value="Aldolase_TIM"/>
</dbReference>
<organism evidence="9">
    <name type="scientific">termite gut metagenome</name>
    <dbReference type="NCBI Taxonomy" id="433724"/>
    <lineage>
        <taxon>unclassified sequences</taxon>
        <taxon>metagenomes</taxon>
        <taxon>organismal metagenomes</taxon>
    </lineage>
</organism>
<name>A0A5J4SU23_9ZZZZ</name>
<dbReference type="EMBL" id="SNRY01000061">
    <property type="protein sequence ID" value="KAA6348763.1"/>
    <property type="molecule type" value="Genomic_DNA"/>
</dbReference>
<dbReference type="EC" id="4.2.1.20" evidence="3"/>
<sequence>MNRINQLFNSDKKNLLSISFCAGHPTTDSTREIIHALEENGADMIQIGIPSENMKTDAVIIQEAVDCALKNGMTLRLLFEQLHHIRRTVSIPLLLWGYLDAIADIGFEFFCRKCVECDIDGVIIPDLSFEDYQQRFRIIADRYGLLIILPVTSEMHLDKIGQIDKHSSGFIYVSSSLTEINDNKNTVHYKRDFFKKIKDMKLNNALMASFNVNNKASFQMVCEYAAGAVVDTRLVELLNEEEDEEQAVKKLMLRLKK</sequence>
<reference evidence="9" key="1">
    <citation type="submission" date="2019-03" db="EMBL/GenBank/DDBJ databases">
        <title>Single cell metagenomics reveals metabolic interactions within the superorganism composed of flagellate Streblomastix strix and complex community of Bacteroidetes bacteria on its surface.</title>
        <authorList>
            <person name="Treitli S.C."/>
            <person name="Kolisko M."/>
            <person name="Husnik F."/>
            <person name="Keeling P."/>
            <person name="Hampl V."/>
        </authorList>
    </citation>
    <scope>NUCLEOTIDE SEQUENCE</scope>
    <source>
        <strain evidence="9">STM</strain>
    </source>
</reference>
<keyword evidence="4" id="KW-0028">Amino-acid biosynthesis</keyword>
<evidence type="ECO:0000256" key="5">
    <source>
        <dbReference type="ARBA" id="ARBA00022822"/>
    </source>
</evidence>
<dbReference type="GO" id="GO:0005829">
    <property type="term" value="C:cytosol"/>
    <property type="evidence" value="ECO:0007669"/>
    <property type="project" value="TreeGrafter"/>
</dbReference>
<evidence type="ECO:0000256" key="2">
    <source>
        <dbReference type="ARBA" id="ARBA00011270"/>
    </source>
</evidence>
<evidence type="ECO:0000256" key="6">
    <source>
        <dbReference type="ARBA" id="ARBA00023141"/>
    </source>
</evidence>
<keyword evidence="7 9" id="KW-0456">Lyase</keyword>
<keyword evidence="6" id="KW-0057">Aromatic amino acid biosynthesis</keyword>
<dbReference type="UniPathway" id="UPA00035">
    <property type="reaction ID" value="UER00044"/>
</dbReference>